<dbReference type="InterPro" id="IPR003107">
    <property type="entry name" value="HAT"/>
</dbReference>
<evidence type="ECO:0000256" key="4">
    <source>
        <dbReference type="ARBA" id="ARBA00022728"/>
    </source>
</evidence>
<dbReference type="InterPro" id="IPR055430">
    <property type="entry name" value="HAT_Syf1_CNRKL1_C"/>
</dbReference>
<feature type="domain" description="Pre-mRNA-splicing factor Syf1/CRNKL1-like C-terminal HAT-repeats" evidence="10">
    <location>
        <begin position="388"/>
        <end position="489"/>
    </location>
</feature>
<dbReference type="eggNOG" id="KOG2047">
    <property type="taxonomic scope" value="Eukaryota"/>
</dbReference>
<dbReference type="VEuPathDB" id="FungiDB:CTRG_03803"/>
<comment type="subcellular location">
    <subcellularLocation>
        <location evidence="1">Nucleus</location>
    </subcellularLocation>
</comment>
<dbReference type="InterPro" id="IPR055433">
    <property type="entry name" value="HAT_Syf1-like_N"/>
</dbReference>
<dbReference type="EMBL" id="GG692399">
    <property type="protein sequence ID" value="EER32132.1"/>
    <property type="molecule type" value="Genomic_DNA"/>
</dbReference>
<keyword evidence="7" id="KW-0539">Nucleus</keyword>
<evidence type="ECO:0000313" key="12">
    <source>
        <dbReference type="EMBL" id="EER32132.1"/>
    </source>
</evidence>
<proteinExistence type="inferred from homology"/>
<evidence type="ECO:0000259" key="11">
    <source>
        <dbReference type="Pfam" id="PF23233"/>
    </source>
</evidence>
<accession>C5MDQ1</accession>
<feature type="domain" description="Pre-mRNA-splicing factor SYF1 central HAT repeats" evidence="9">
    <location>
        <begin position="183"/>
        <end position="376"/>
    </location>
</feature>
<keyword evidence="4" id="KW-0747">Spliceosome</keyword>
<sequence length="491" mass="58694">MKFDLDKLISKEDISYEESISREPHNISTWLSYYNFKINASFDNRLFILYRAVSVVPDSKELWKNLLELILQEGHDIHPNSIKKIFENCLIHLRKDKSIWIEYLRYLESQQQSYDITKIRRKFNECLQNLPIQEHRDIWPMYLEFAEKVGGLTGAKIYLKYMEYLDPSVIKGEISGEMNLIEIIEKIREFGDIQESRKLYQKILDNPNEYSNLPNSIVQSIFEYVDILIKEPPRDDAFEDVIERFMIDYPDQLGKLYIKLIEFFKKRNNIAKIRHYYNKGIKQCKTLSDFVLIYDSYLEFEEDQLIKLAEKDPESNLLSYFMDEFEELINNRKMLINDTLLRQNINDLDAWFARFDLVKDDLNKLIQTLTEAIRSINPLKVTSVKDHKLCQVWQKYIDIYASRQDFKTSNLIYSKAVLSQFKHPDELADLYISWCEMLLGCEEFPENQALEILQDVLNKEYDENNKTVQNKVIKSRKLREFYDDLIESFKL</sequence>
<protein>
    <recommendedName>
        <fullName evidence="8">Pre-mRNA-splicing factor SYF1</fullName>
    </recommendedName>
</protein>
<evidence type="ECO:0000256" key="8">
    <source>
        <dbReference type="ARBA" id="ARBA00039472"/>
    </source>
</evidence>
<dbReference type="InterPro" id="IPR045075">
    <property type="entry name" value="Syf1-like"/>
</dbReference>
<evidence type="ECO:0000256" key="3">
    <source>
        <dbReference type="ARBA" id="ARBA00022664"/>
    </source>
</evidence>
<keyword evidence="3" id="KW-0507">mRNA processing</keyword>
<comment type="similarity">
    <text evidence="2">Belongs to the crooked-neck family.</text>
</comment>
<feature type="domain" description="Pre-mRNA-splicing factor Syf1-like N-terminal HAT-repeats" evidence="11">
    <location>
        <begin position="12"/>
        <end position="163"/>
    </location>
</feature>
<reference evidence="12 13" key="1">
    <citation type="journal article" date="2009" name="Nature">
        <title>Evolution of pathogenicity and sexual reproduction in eight Candida genomes.</title>
        <authorList>
            <person name="Butler G."/>
            <person name="Rasmussen M.D."/>
            <person name="Lin M.F."/>
            <person name="Santos M.A."/>
            <person name="Sakthikumar S."/>
            <person name="Munro C.A."/>
            <person name="Rheinbay E."/>
            <person name="Grabherr M."/>
            <person name="Forche A."/>
            <person name="Reedy J.L."/>
            <person name="Agrafioti I."/>
            <person name="Arnaud M.B."/>
            <person name="Bates S."/>
            <person name="Brown A.J."/>
            <person name="Brunke S."/>
            <person name="Costanzo M.C."/>
            <person name="Fitzpatrick D.A."/>
            <person name="de Groot P.W."/>
            <person name="Harris D."/>
            <person name="Hoyer L.L."/>
            <person name="Hube B."/>
            <person name="Klis F.M."/>
            <person name="Kodira C."/>
            <person name="Lennard N."/>
            <person name="Logue M.E."/>
            <person name="Martin R."/>
            <person name="Neiman A.M."/>
            <person name="Nikolaou E."/>
            <person name="Quail M.A."/>
            <person name="Quinn J."/>
            <person name="Santos M.C."/>
            <person name="Schmitzberger F.F."/>
            <person name="Sherlock G."/>
            <person name="Shah P."/>
            <person name="Silverstein K.A."/>
            <person name="Skrzypek M.S."/>
            <person name="Soll D."/>
            <person name="Staggs R."/>
            <person name="Stansfield I."/>
            <person name="Stumpf M.P."/>
            <person name="Sudbery P.E."/>
            <person name="Srikantha T."/>
            <person name="Zeng Q."/>
            <person name="Berman J."/>
            <person name="Berriman M."/>
            <person name="Heitman J."/>
            <person name="Gow N.A."/>
            <person name="Lorenz M.C."/>
            <person name="Birren B.W."/>
            <person name="Kellis M."/>
            <person name="Cuomo C.A."/>
        </authorList>
    </citation>
    <scope>NUCLEOTIDE SEQUENCE [LARGE SCALE GENOMIC DNA]</scope>
    <source>
        <strain evidence="13">ATCC MYA-3404 / T1</strain>
    </source>
</reference>
<dbReference type="SMART" id="SM00386">
    <property type="entry name" value="HAT"/>
    <property type="match status" value="8"/>
</dbReference>
<keyword evidence="6" id="KW-0508">mRNA splicing</keyword>
<dbReference type="SUPFAM" id="SSF48452">
    <property type="entry name" value="TPR-like"/>
    <property type="match status" value="1"/>
</dbReference>
<evidence type="ECO:0000256" key="5">
    <source>
        <dbReference type="ARBA" id="ARBA00022737"/>
    </source>
</evidence>
<dbReference type="PANTHER" id="PTHR11246:SF5">
    <property type="entry name" value="PRE-MRNA-SPLICING FACTOR SYF1"/>
    <property type="match status" value="1"/>
</dbReference>
<dbReference type="Pfam" id="PF23220">
    <property type="entry name" value="HAT_Syf1_M"/>
    <property type="match status" value="1"/>
</dbReference>
<dbReference type="OrthoDB" id="10067343at2759"/>
<gene>
    <name evidence="12" type="ORF">CTRG_03803</name>
</gene>
<evidence type="ECO:0000256" key="7">
    <source>
        <dbReference type="ARBA" id="ARBA00023242"/>
    </source>
</evidence>
<dbReference type="GO" id="GO:0071014">
    <property type="term" value="C:post-mRNA release spliceosomal complex"/>
    <property type="evidence" value="ECO:0007669"/>
    <property type="project" value="TreeGrafter"/>
</dbReference>
<evidence type="ECO:0000259" key="9">
    <source>
        <dbReference type="Pfam" id="PF23220"/>
    </source>
</evidence>
<dbReference type="Pfam" id="PF23231">
    <property type="entry name" value="HAT_Syf1_CNRKL1_C"/>
    <property type="match status" value="1"/>
</dbReference>
<dbReference type="InterPro" id="IPR011990">
    <property type="entry name" value="TPR-like_helical_dom_sf"/>
</dbReference>
<dbReference type="HOGENOM" id="CLU_007736_3_0_1"/>
<dbReference type="InterPro" id="IPR056350">
    <property type="entry name" value="HAT_Syf1_central"/>
</dbReference>
<keyword evidence="5" id="KW-0677">Repeat</keyword>
<dbReference type="PANTHER" id="PTHR11246">
    <property type="entry name" value="PRE-MRNA SPLICING FACTOR"/>
    <property type="match status" value="1"/>
</dbReference>
<evidence type="ECO:0000256" key="1">
    <source>
        <dbReference type="ARBA" id="ARBA00004123"/>
    </source>
</evidence>
<dbReference type="GO" id="GO:0000974">
    <property type="term" value="C:Prp19 complex"/>
    <property type="evidence" value="ECO:0007669"/>
    <property type="project" value="TreeGrafter"/>
</dbReference>
<keyword evidence="13" id="KW-1185">Reference proteome</keyword>
<dbReference type="Gene3D" id="1.25.40.10">
    <property type="entry name" value="Tetratricopeptide repeat domain"/>
    <property type="match status" value="3"/>
</dbReference>
<name>C5MDQ1_CANTT</name>
<evidence type="ECO:0000313" key="13">
    <source>
        <dbReference type="Proteomes" id="UP000002037"/>
    </source>
</evidence>
<evidence type="ECO:0000259" key="10">
    <source>
        <dbReference type="Pfam" id="PF23231"/>
    </source>
</evidence>
<dbReference type="GeneID" id="8301429"/>
<dbReference type="GO" id="GO:0000349">
    <property type="term" value="P:generation of catalytic spliceosome for first transesterification step"/>
    <property type="evidence" value="ECO:0007669"/>
    <property type="project" value="TreeGrafter"/>
</dbReference>
<dbReference type="GO" id="GO:0071007">
    <property type="term" value="C:U2-type catalytic step 2 spliceosome"/>
    <property type="evidence" value="ECO:0007669"/>
    <property type="project" value="TreeGrafter"/>
</dbReference>
<dbReference type="AlphaFoldDB" id="C5MDQ1"/>
<evidence type="ECO:0000256" key="6">
    <source>
        <dbReference type="ARBA" id="ARBA00023187"/>
    </source>
</evidence>
<organism evidence="12 13">
    <name type="scientific">Candida tropicalis (strain ATCC MYA-3404 / T1)</name>
    <name type="common">Yeast</name>
    <dbReference type="NCBI Taxonomy" id="294747"/>
    <lineage>
        <taxon>Eukaryota</taxon>
        <taxon>Fungi</taxon>
        <taxon>Dikarya</taxon>
        <taxon>Ascomycota</taxon>
        <taxon>Saccharomycotina</taxon>
        <taxon>Pichiomycetes</taxon>
        <taxon>Debaryomycetaceae</taxon>
        <taxon>Candida/Lodderomyces clade</taxon>
        <taxon>Candida</taxon>
    </lineage>
</organism>
<dbReference type="RefSeq" id="XP_002549506.1">
    <property type="nucleotide sequence ID" value="XM_002549460.1"/>
</dbReference>
<dbReference type="STRING" id="294747.C5MDQ1"/>
<evidence type="ECO:0000256" key="2">
    <source>
        <dbReference type="ARBA" id="ARBA00008644"/>
    </source>
</evidence>
<dbReference type="KEGG" id="ctp:CTRG_03803"/>
<dbReference type="Proteomes" id="UP000002037">
    <property type="component" value="Unassembled WGS sequence"/>
</dbReference>
<dbReference type="Pfam" id="PF23233">
    <property type="entry name" value="HAT_Syf1_CNRKL1_N"/>
    <property type="match status" value="1"/>
</dbReference>